<dbReference type="InterPro" id="IPR042301">
    <property type="entry name" value="GH115_sf"/>
</dbReference>
<dbReference type="InterPro" id="IPR029018">
    <property type="entry name" value="Hex-like_dom2"/>
</dbReference>
<gene>
    <name evidence="4" type="primary">gh115A</name>
    <name evidence="4" type="ordered locus">bpr_I0179</name>
</gene>
<feature type="transmembrane region" description="Helical" evidence="2">
    <location>
        <begin position="5"/>
        <end position="22"/>
    </location>
</feature>
<keyword evidence="1" id="KW-0378">Hydrolase</keyword>
<protein>
    <submittedName>
        <fullName evidence="4">Alpha-glucuronidase Gh115A</fullName>
    </submittedName>
</protein>
<dbReference type="CAZy" id="GH115">
    <property type="family name" value="Glycoside Hydrolase Family 115"/>
</dbReference>
<keyword evidence="5" id="KW-1185">Reference proteome</keyword>
<evidence type="ECO:0000259" key="3">
    <source>
        <dbReference type="Pfam" id="PF17829"/>
    </source>
</evidence>
<dbReference type="InterPro" id="IPR031924">
    <property type="entry name" value="GH115"/>
</dbReference>
<proteinExistence type="predicted"/>
<keyword evidence="2" id="KW-0812">Transmembrane</keyword>
<evidence type="ECO:0000256" key="2">
    <source>
        <dbReference type="SAM" id="Phobius"/>
    </source>
</evidence>
<keyword evidence="2" id="KW-0472">Membrane</keyword>
<dbReference type="HOGENOM" id="CLU_004852_0_0_9"/>
<dbReference type="GO" id="GO:0016787">
    <property type="term" value="F:hydrolase activity"/>
    <property type="evidence" value="ECO:0007669"/>
    <property type="project" value="UniProtKB-KW"/>
</dbReference>
<name>E0RW63_BUTPB</name>
<evidence type="ECO:0000313" key="4">
    <source>
        <dbReference type="EMBL" id="ADL32929.1"/>
    </source>
</evidence>
<organism evidence="4 5">
    <name type="scientific">Butyrivibrio proteoclasticus (strain ATCC 51982 / DSM 14932 / B316)</name>
    <name type="common">Clostridium proteoclasticum</name>
    <dbReference type="NCBI Taxonomy" id="515622"/>
    <lineage>
        <taxon>Bacteria</taxon>
        <taxon>Bacillati</taxon>
        <taxon>Bacillota</taxon>
        <taxon>Clostridia</taxon>
        <taxon>Lachnospirales</taxon>
        <taxon>Lachnospiraceae</taxon>
        <taxon>Butyrivibrio</taxon>
    </lineage>
</organism>
<dbReference type="STRING" id="515622.bpr_I0179"/>
<dbReference type="Gene3D" id="2.60.120.1620">
    <property type="match status" value="1"/>
</dbReference>
<dbReference type="GO" id="GO:0005975">
    <property type="term" value="P:carbohydrate metabolic process"/>
    <property type="evidence" value="ECO:0007669"/>
    <property type="project" value="UniProtKB-ARBA"/>
</dbReference>
<dbReference type="AlphaFoldDB" id="E0RW63"/>
<dbReference type="Gene3D" id="3.20.20.520">
    <property type="entry name" value="Glycosyl hydrolase family 115"/>
    <property type="match status" value="1"/>
</dbReference>
<keyword evidence="2" id="KW-1133">Transmembrane helix</keyword>
<dbReference type="KEGG" id="bpb:bpr_I0179"/>
<dbReference type="Proteomes" id="UP000001299">
    <property type="component" value="Chromosome 1"/>
</dbReference>
<reference evidence="4 5" key="1">
    <citation type="journal article" date="2010" name="PLoS ONE">
        <title>The glycobiome of the rumen bacterium Butyrivibrio proteoclasticus B316(T) highlights adaptation to a polysaccharide-rich environment.</title>
        <authorList>
            <person name="Kelly W.J."/>
            <person name="Leahy S.C."/>
            <person name="Altermann E."/>
            <person name="Yeoman C.J."/>
            <person name="Dunne J.C."/>
            <person name="Kong Z."/>
            <person name="Pacheco D.M."/>
            <person name="Li D."/>
            <person name="Noel S.J."/>
            <person name="Moon C.D."/>
            <person name="Cookson A.L."/>
            <person name="Attwood G.T."/>
        </authorList>
    </citation>
    <scope>NUCLEOTIDE SEQUENCE [LARGE SCALE GENOMIC DNA]</scope>
    <source>
        <strain evidence="5">ATCC 51982 / DSM 14932 / B316</strain>
    </source>
</reference>
<dbReference type="Pfam" id="PF17829">
    <property type="entry name" value="GH115_C"/>
    <property type="match status" value="1"/>
</dbReference>
<dbReference type="eggNOG" id="ENOG502Z7KK">
    <property type="taxonomic scope" value="Bacteria"/>
</dbReference>
<sequence>MQKNSIFLCIYIEILYFIVIIIEEMNITQQSGGHKVAKVSFDNRIMFTYEAKSFPGVNKVAELVREDICLVTGFRAGEYVRGTRCKNLIIFGTVDKSDYLKELDKSGLIRLNDIRGKWETYSFQIVDDPYPDVDHALVIAGSDKRGTIYGLFHLSELLGVSPFVNWNHCYPRRRKNVVLTDECNMVSKEPSVRYRGFFINDEWPAFGNWATEHFGGINARCYEKIFELLLRLKGNYLWPAMWKSNFSMDGPGLESARLADEYGVVMSTSHHEPCMRSGEEYGILRGKDSIYGDAWDFISNKEGITRFWRDGLVRNKPFENVITLGMRGERDSRILDEDSGLKENIDLLRDVLRTQNSLIKEIVDKDLDKVPRQMVLFTEVEEFFYGDGNTKGLMGDPELEGVTLMLSDNNCGYTRTLPDESMRDHKGGYGMYYHLDMHGGPYSYQWIGGAYLPRIWEQMTQAYEYGVRQIWVVNVGDVGTQELGLSFFLDLAYDIDRWGGSDSQVTRDYIDIWTEKQFGAMMPLSGRNKARKIIWDYTQLLEKRRHEIMNAHVYHPLHFGEAQEVLDVSDEILKEAAALRKRIEDKDLSAFISLLYYPACGTANLMKMWILAGRNELFASQNRIEANELAKEVEECFREDERLIDEYESVDDGYYKGFGRSEHIGFVNWNDEDNKYPVRFLVHGANSPRMLLSRKDDEHYMTGLFWCDRPQTWKDLLRPDVNSIEFDLINGSEIPYRFMIRTDCKWMSFSKTEGEVKVRERITLTVDKALLTDETTGEFTVEAEDYSKARVTVMAAPYGKYGNCKKGVFVECDGYICMEAEHFADSFEVDGARFKVLKPYGRSGSAIKVYPVTSDFANAKKRPYTEYHFMIQEEGEYYICFMLAPTTPVTFKPEQYLGYSLNDGEICILNTVADPGRPFFLSPQWEKEAIENVKKVEDKVFCRKGVNILKFYGMSPGIVLERVVLVKRGVRLPESYLGPKESYMQGE</sequence>
<dbReference type="EMBL" id="CP001810">
    <property type="protein sequence ID" value="ADL32929.1"/>
    <property type="molecule type" value="Genomic_DNA"/>
</dbReference>
<dbReference type="Pfam" id="PF15979">
    <property type="entry name" value="Glyco_hydro_115"/>
    <property type="match status" value="1"/>
</dbReference>
<dbReference type="Gene3D" id="3.30.379.10">
    <property type="entry name" value="Chitobiase/beta-hexosaminidase domain 2-like"/>
    <property type="match status" value="1"/>
</dbReference>
<dbReference type="SUPFAM" id="SSF55545">
    <property type="entry name" value="beta-N-acetylhexosaminidase-like domain"/>
    <property type="match status" value="1"/>
</dbReference>
<dbReference type="PANTHER" id="PTHR37842">
    <property type="match status" value="1"/>
</dbReference>
<dbReference type="InterPro" id="IPR041437">
    <property type="entry name" value="GH115_C"/>
</dbReference>
<accession>E0RW63</accession>
<dbReference type="PANTHER" id="PTHR37842:SF2">
    <property type="entry name" value="GYLCOSYL HYDROLASE 115 C-TERMINAL DOMAIN-CONTAINING PROTEIN"/>
    <property type="match status" value="1"/>
</dbReference>
<evidence type="ECO:0000313" key="5">
    <source>
        <dbReference type="Proteomes" id="UP000001299"/>
    </source>
</evidence>
<feature type="domain" description="Gylcosyl hydrolase 115 C-terminal" evidence="3">
    <location>
        <begin position="808"/>
        <end position="981"/>
    </location>
</feature>
<evidence type="ECO:0000256" key="1">
    <source>
        <dbReference type="ARBA" id="ARBA00022801"/>
    </source>
</evidence>
<dbReference type="Gene3D" id="1.20.58.2150">
    <property type="match status" value="1"/>
</dbReference>